<keyword evidence="1" id="KW-1133">Transmembrane helix</keyword>
<dbReference type="EMBL" id="FNNC01000001">
    <property type="protein sequence ID" value="SDW11555.1"/>
    <property type="molecule type" value="Genomic_DNA"/>
</dbReference>
<dbReference type="AlphaFoldDB" id="A0A1H2QWQ7"/>
<evidence type="ECO:0000313" key="2">
    <source>
        <dbReference type="EMBL" id="SDW11555.1"/>
    </source>
</evidence>
<keyword evidence="1" id="KW-0472">Membrane</keyword>
<protein>
    <submittedName>
        <fullName evidence="2">Small multidrug resistance family-3 protein</fullName>
    </submittedName>
</protein>
<evidence type="ECO:0000313" key="3">
    <source>
        <dbReference type="Proteomes" id="UP000199488"/>
    </source>
</evidence>
<proteinExistence type="predicted"/>
<dbReference type="RefSeq" id="WP_091610696.1">
    <property type="nucleotide sequence ID" value="NZ_FNNC01000001.1"/>
</dbReference>
<dbReference type="STRING" id="1122204.SAMN05421781_0496"/>
<sequence length="75" mass="8821">MKQLIERVHKAARMYSVVDFGVLKICLFSIGLWTGVKYARPLRSELRLVQATALTSYLYILYTTFRKMCDDRDEK</sequence>
<organism evidence="2 3">
    <name type="scientific">Marinococcus luteus</name>
    <dbReference type="NCBI Taxonomy" id="1122204"/>
    <lineage>
        <taxon>Bacteria</taxon>
        <taxon>Bacillati</taxon>
        <taxon>Bacillota</taxon>
        <taxon>Bacilli</taxon>
        <taxon>Bacillales</taxon>
        <taxon>Bacillaceae</taxon>
        <taxon>Marinococcus</taxon>
    </lineage>
</organism>
<keyword evidence="3" id="KW-1185">Reference proteome</keyword>
<dbReference type="OrthoDB" id="1861587at2"/>
<dbReference type="Proteomes" id="UP000199488">
    <property type="component" value="Unassembled WGS sequence"/>
</dbReference>
<evidence type="ECO:0000256" key="1">
    <source>
        <dbReference type="SAM" id="Phobius"/>
    </source>
</evidence>
<feature type="transmembrane region" description="Helical" evidence="1">
    <location>
        <begin position="12"/>
        <end position="36"/>
    </location>
</feature>
<name>A0A1H2QWQ7_9BACI</name>
<keyword evidence="1" id="KW-0812">Transmembrane</keyword>
<feature type="transmembrane region" description="Helical" evidence="1">
    <location>
        <begin position="48"/>
        <end position="65"/>
    </location>
</feature>
<gene>
    <name evidence="2" type="ORF">SAMN05421781_0496</name>
</gene>
<reference evidence="2 3" key="1">
    <citation type="submission" date="2016-10" db="EMBL/GenBank/DDBJ databases">
        <authorList>
            <person name="de Groot N.N."/>
        </authorList>
    </citation>
    <scope>NUCLEOTIDE SEQUENCE [LARGE SCALE GENOMIC DNA]</scope>
    <source>
        <strain evidence="2 3">DSM 23126</strain>
    </source>
</reference>
<accession>A0A1H2QWQ7</accession>